<dbReference type="Proteomes" id="UP000184420">
    <property type="component" value="Unassembled WGS sequence"/>
</dbReference>
<proteinExistence type="predicted"/>
<dbReference type="Gene3D" id="3.20.20.80">
    <property type="entry name" value="Glycosidases"/>
    <property type="match status" value="1"/>
</dbReference>
<dbReference type="EMBL" id="FRBL01000008">
    <property type="protein sequence ID" value="SHM49062.1"/>
    <property type="molecule type" value="Genomic_DNA"/>
</dbReference>
<dbReference type="STRING" id="1419482.SAMN05444266_108257"/>
<evidence type="ECO:0008006" key="4">
    <source>
        <dbReference type="Google" id="ProtNLM"/>
    </source>
</evidence>
<protein>
    <recommendedName>
        <fullName evidence="4">Xylosidase</fullName>
    </recommendedName>
</protein>
<dbReference type="AlphaFoldDB" id="A0A1M7J7V4"/>
<reference evidence="2 3" key="1">
    <citation type="submission" date="2016-11" db="EMBL/GenBank/DDBJ databases">
        <authorList>
            <person name="Jaros S."/>
            <person name="Januszkiewicz K."/>
            <person name="Wedrychowicz H."/>
        </authorList>
    </citation>
    <scope>NUCLEOTIDE SEQUENCE [LARGE SCALE GENOMIC DNA]</scope>
    <source>
        <strain evidence="2 3">DSM 27406</strain>
    </source>
</reference>
<dbReference type="RefSeq" id="WP_073085197.1">
    <property type="nucleotide sequence ID" value="NZ_FRBL01000008.1"/>
</dbReference>
<evidence type="ECO:0000256" key="1">
    <source>
        <dbReference type="SAM" id="SignalP"/>
    </source>
</evidence>
<organism evidence="2 3">
    <name type="scientific">Chitinophaga jiangningensis</name>
    <dbReference type="NCBI Taxonomy" id="1419482"/>
    <lineage>
        <taxon>Bacteria</taxon>
        <taxon>Pseudomonadati</taxon>
        <taxon>Bacteroidota</taxon>
        <taxon>Chitinophagia</taxon>
        <taxon>Chitinophagales</taxon>
        <taxon>Chitinophagaceae</taxon>
        <taxon>Chitinophaga</taxon>
    </lineage>
</organism>
<feature type="signal peptide" evidence="1">
    <location>
        <begin position="1"/>
        <end position="19"/>
    </location>
</feature>
<evidence type="ECO:0000313" key="3">
    <source>
        <dbReference type="Proteomes" id="UP000184420"/>
    </source>
</evidence>
<feature type="chain" id="PRO_5013065366" description="Xylosidase" evidence="1">
    <location>
        <begin position="20"/>
        <end position="414"/>
    </location>
</feature>
<evidence type="ECO:0000313" key="2">
    <source>
        <dbReference type="EMBL" id="SHM49062.1"/>
    </source>
</evidence>
<name>A0A1M7J7V4_9BACT</name>
<dbReference type="CDD" id="cd11576">
    <property type="entry name" value="GH99_GH71_like_2"/>
    <property type="match status" value="1"/>
</dbReference>
<keyword evidence="3" id="KW-1185">Reference proteome</keyword>
<keyword evidence="1" id="KW-0732">Signal</keyword>
<gene>
    <name evidence="2" type="ORF">SAMN05444266_108257</name>
</gene>
<dbReference type="OrthoDB" id="9783748at2"/>
<accession>A0A1M7J7V4</accession>
<sequence length="414" mass="46840">MKKALIFLTVCILTFHAHAQKSPFHYPTYKGLVMAGYQGWFNTATDGANRGWHHYERRGTFAPGSCEIDLWPDMREYKKQYATPFRYADSSVAKVFSPYDQSTVDLHFKWMKDYGIDGVFMQRFVGEIRNPSGQRHFNTVLNNAMAAAKRNDRAICIMYDLSGMQPGEEQLLLRDIDTLAATYGLLEKDGNKAPTYLHHNGKPLVTVWGVGFNDHRKYGFGEAATIVAGLKQRGFSVMLGVPTYWREFGSDALHDEALHDLLKQVDIVAPWLVGRYDQAAYPDFHPTIVKDIEWCKENKVDYVPLAFPGFSWRNMNGPNAHTIARNKGAFFWQQVAGAKAAGAEMLYIAMFDEMNEGTSIFKCATTSQLPLHPGGVFVGIEDELGSDYYLWLAGQAANWFHGKPGYTEQQPKRK</sequence>